<organism evidence="3 4">
    <name type="scientific">Lentinula aciculospora</name>
    <dbReference type="NCBI Taxonomy" id="153920"/>
    <lineage>
        <taxon>Eukaryota</taxon>
        <taxon>Fungi</taxon>
        <taxon>Dikarya</taxon>
        <taxon>Basidiomycota</taxon>
        <taxon>Agaricomycotina</taxon>
        <taxon>Agaricomycetes</taxon>
        <taxon>Agaricomycetidae</taxon>
        <taxon>Agaricales</taxon>
        <taxon>Marasmiineae</taxon>
        <taxon>Omphalotaceae</taxon>
        <taxon>Lentinula</taxon>
    </lineage>
</organism>
<name>A0A9W8ZUI1_9AGAR</name>
<sequence>MHRLLITSVILFVAIAVFVNNAYASPIRGFHVRAEPTQSSPPSPSATGRFTAVMNNLLPTTGSKPSQFSSWYHIIGYGLTEYENGVEAPLSRISVIVDGIKDQPRFKSDIFLVSTRDYTFREDKSLCMVYTSYNGMKKFKSLPLIYEKKEIDSTPPAYERQQSSSQTGTPSVQKQLITFFAAKLSSETATTRKNVIVMRIDESHVKKAKELDLRTHCLKKGEKIPTNLWRLWAVAEWDKYKVTDWPLGMKAETSPRELTIQSLTPPPLPASRAPYSGSNATGSLSQHPQAPAHPQASPVNPHAGSEYGGKS</sequence>
<comment type="caution">
    <text evidence="3">The sequence shown here is derived from an EMBL/GenBank/DDBJ whole genome shotgun (WGS) entry which is preliminary data.</text>
</comment>
<dbReference type="AlphaFoldDB" id="A0A9W8ZUI1"/>
<dbReference type="Proteomes" id="UP001150266">
    <property type="component" value="Unassembled WGS sequence"/>
</dbReference>
<evidence type="ECO:0000313" key="3">
    <source>
        <dbReference type="EMBL" id="KAJ4467260.1"/>
    </source>
</evidence>
<evidence type="ECO:0000313" key="4">
    <source>
        <dbReference type="Proteomes" id="UP001150266"/>
    </source>
</evidence>
<proteinExistence type="predicted"/>
<evidence type="ECO:0008006" key="5">
    <source>
        <dbReference type="Google" id="ProtNLM"/>
    </source>
</evidence>
<keyword evidence="4" id="KW-1185">Reference proteome</keyword>
<feature type="region of interest" description="Disordered" evidence="1">
    <location>
        <begin position="256"/>
        <end position="311"/>
    </location>
</feature>
<dbReference type="EMBL" id="JAOTPV010000048">
    <property type="protein sequence ID" value="KAJ4467260.1"/>
    <property type="molecule type" value="Genomic_DNA"/>
</dbReference>
<protein>
    <recommendedName>
        <fullName evidence="5">Secreted protein</fullName>
    </recommendedName>
</protein>
<keyword evidence="2" id="KW-0732">Signal</keyword>
<reference evidence="3" key="1">
    <citation type="submission" date="2022-08" db="EMBL/GenBank/DDBJ databases">
        <title>A Global Phylogenomic Analysis of the Shiitake Genus Lentinula.</title>
        <authorList>
            <consortium name="DOE Joint Genome Institute"/>
            <person name="Sierra-Patev S."/>
            <person name="Min B."/>
            <person name="Naranjo-Ortiz M."/>
            <person name="Looney B."/>
            <person name="Konkel Z."/>
            <person name="Slot J.C."/>
            <person name="Sakamoto Y."/>
            <person name="Steenwyk J.L."/>
            <person name="Rokas A."/>
            <person name="Carro J."/>
            <person name="Camarero S."/>
            <person name="Ferreira P."/>
            <person name="Molpeceres G."/>
            <person name="Ruiz-Duenas F.J."/>
            <person name="Serrano A."/>
            <person name="Henrissat B."/>
            <person name="Drula E."/>
            <person name="Hughes K.W."/>
            <person name="Mata J.L."/>
            <person name="Ishikawa N.K."/>
            <person name="Vargas-Isla R."/>
            <person name="Ushijima S."/>
            <person name="Smith C.A."/>
            <person name="Ahrendt S."/>
            <person name="Andreopoulos W."/>
            <person name="He G."/>
            <person name="Labutti K."/>
            <person name="Lipzen A."/>
            <person name="Ng V."/>
            <person name="Riley R."/>
            <person name="Sandor L."/>
            <person name="Barry K."/>
            <person name="Martinez A.T."/>
            <person name="Xiao Y."/>
            <person name="Gibbons J.G."/>
            <person name="Terashima K."/>
            <person name="Grigoriev I.V."/>
            <person name="Hibbett D.S."/>
        </authorList>
    </citation>
    <scope>NUCLEOTIDE SEQUENCE</scope>
    <source>
        <strain evidence="3">JLM2183</strain>
    </source>
</reference>
<gene>
    <name evidence="3" type="ORF">J3R30DRAFT_2073506</name>
</gene>
<feature type="compositionally biased region" description="Low complexity" evidence="1">
    <location>
        <begin position="285"/>
        <end position="298"/>
    </location>
</feature>
<feature type="chain" id="PRO_5040971922" description="Secreted protein" evidence="2">
    <location>
        <begin position="25"/>
        <end position="311"/>
    </location>
</feature>
<accession>A0A9W8ZUI1</accession>
<feature type="signal peptide" evidence="2">
    <location>
        <begin position="1"/>
        <end position="24"/>
    </location>
</feature>
<evidence type="ECO:0000256" key="1">
    <source>
        <dbReference type="SAM" id="MobiDB-lite"/>
    </source>
</evidence>
<evidence type="ECO:0000256" key="2">
    <source>
        <dbReference type="SAM" id="SignalP"/>
    </source>
</evidence>